<keyword evidence="7 8" id="KW-0472">Membrane</keyword>
<evidence type="ECO:0000256" key="4">
    <source>
        <dbReference type="ARBA" id="ARBA00022475"/>
    </source>
</evidence>
<keyword evidence="10" id="KW-1185">Reference proteome</keyword>
<feature type="transmembrane region" description="Helical" evidence="8">
    <location>
        <begin position="77"/>
        <end position="99"/>
    </location>
</feature>
<feature type="transmembrane region" description="Helical" evidence="8">
    <location>
        <begin position="225"/>
        <end position="242"/>
    </location>
</feature>
<dbReference type="RefSeq" id="WP_118152200.1">
    <property type="nucleotide sequence ID" value="NZ_QWEY01000005.1"/>
</dbReference>
<dbReference type="InterPro" id="IPR052017">
    <property type="entry name" value="TSUP"/>
</dbReference>
<evidence type="ECO:0000313" key="10">
    <source>
        <dbReference type="Proteomes" id="UP000284547"/>
    </source>
</evidence>
<keyword evidence="5 8" id="KW-0812">Transmembrane</keyword>
<evidence type="ECO:0000256" key="8">
    <source>
        <dbReference type="RuleBase" id="RU363041"/>
    </source>
</evidence>
<dbReference type="InterPro" id="IPR002781">
    <property type="entry name" value="TM_pro_TauE-like"/>
</dbReference>
<accession>A0A411Z2E8</accession>
<reference evidence="9 10" key="1">
    <citation type="submission" date="2018-08" db="EMBL/GenBank/DDBJ databases">
        <title>Flavobacterium tibetense sp. nov., isolated from a wetland YonghuCo on Tibetan Plateau.</title>
        <authorList>
            <person name="Phurbu D."/>
            <person name="Lu H."/>
            <person name="Xing P."/>
        </authorList>
    </citation>
    <scope>NUCLEOTIDE SEQUENCE [LARGE SCALE GENOMIC DNA]</scope>
    <source>
        <strain evidence="9 10">DJC</strain>
    </source>
</reference>
<dbReference type="PANTHER" id="PTHR30269">
    <property type="entry name" value="TRANSMEMBRANE PROTEIN YFCA"/>
    <property type="match status" value="1"/>
</dbReference>
<evidence type="ECO:0000256" key="5">
    <source>
        <dbReference type="ARBA" id="ARBA00022692"/>
    </source>
</evidence>
<dbReference type="AlphaFoldDB" id="A0A411Z2E8"/>
<evidence type="ECO:0000256" key="3">
    <source>
        <dbReference type="ARBA" id="ARBA00022448"/>
    </source>
</evidence>
<comment type="similarity">
    <text evidence="2 8">Belongs to the 4-toluene sulfonate uptake permease (TSUP) (TC 2.A.102) family.</text>
</comment>
<dbReference type="Pfam" id="PF01925">
    <property type="entry name" value="TauE"/>
    <property type="match status" value="1"/>
</dbReference>
<proteinExistence type="inferred from homology"/>
<feature type="transmembrane region" description="Helical" evidence="8">
    <location>
        <begin position="134"/>
        <end position="158"/>
    </location>
</feature>
<keyword evidence="6 8" id="KW-1133">Transmembrane helix</keyword>
<protein>
    <recommendedName>
        <fullName evidence="8">Probable membrane transporter protein</fullName>
    </recommendedName>
</protein>
<feature type="transmembrane region" description="Helical" evidence="8">
    <location>
        <begin position="164"/>
        <end position="184"/>
    </location>
</feature>
<comment type="caution">
    <text evidence="9">The sequence shown here is derived from an EMBL/GenBank/DDBJ whole genome shotgun (WGS) entry which is preliminary data.</text>
</comment>
<dbReference type="GO" id="GO:0005886">
    <property type="term" value="C:plasma membrane"/>
    <property type="evidence" value="ECO:0007669"/>
    <property type="project" value="UniProtKB-SubCell"/>
</dbReference>
<evidence type="ECO:0000256" key="2">
    <source>
        <dbReference type="ARBA" id="ARBA00009142"/>
    </source>
</evidence>
<sequence length="246" mass="25803">MIPFGLTGPEAVLVAAGMVVAGYVRGYSGFGFAALVMLFAALVTDPFPFVPVVILADIFMTAGQARRIWAHIDWRRVAGLFAGCLVGVPLGVAAIQWAGADLGRAVLSVFVLVMCGLLLAGWRIGRQGHVAHVGVGTVSGFANGMAVGGLPVAVFFTAEGLAPVVFRATVIAYFTVLDLWSLPVLWQAGQITRDSFIATAFGLPFMLIGLGFGGRRFASASPQDFRRFAILLLTGLSVAGLLKSVM</sequence>
<dbReference type="PANTHER" id="PTHR30269:SF37">
    <property type="entry name" value="MEMBRANE TRANSPORTER PROTEIN"/>
    <property type="match status" value="1"/>
</dbReference>
<dbReference type="EMBL" id="QWEY01000005">
    <property type="protein sequence ID" value="RGP37244.1"/>
    <property type="molecule type" value="Genomic_DNA"/>
</dbReference>
<comment type="subcellular location">
    <subcellularLocation>
        <location evidence="1 8">Cell membrane</location>
        <topology evidence="1 8">Multi-pass membrane protein</topology>
    </subcellularLocation>
</comment>
<evidence type="ECO:0000256" key="6">
    <source>
        <dbReference type="ARBA" id="ARBA00022989"/>
    </source>
</evidence>
<gene>
    <name evidence="9" type="ORF">D1012_11340</name>
</gene>
<evidence type="ECO:0000313" key="9">
    <source>
        <dbReference type="EMBL" id="RGP37244.1"/>
    </source>
</evidence>
<dbReference type="Proteomes" id="UP000284547">
    <property type="component" value="Unassembled WGS sequence"/>
</dbReference>
<feature type="transmembrane region" description="Helical" evidence="8">
    <location>
        <begin position="105"/>
        <end position="122"/>
    </location>
</feature>
<keyword evidence="4 8" id="KW-1003">Cell membrane</keyword>
<name>A0A411Z2E8_9RHOB</name>
<feature type="transmembrane region" description="Helical" evidence="8">
    <location>
        <begin position="196"/>
        <end position="213"/>
    </location>
</feature>
<dbReference type="OrthoDB" id="7644495at2"/>
<organism evidence="9 10">
    <name type="scientific">Pseudotabrizicola alkalilacus</name>
    <dbReference type="NCBI Taxonomy" id="2305252"/>
    <lineage>
        <taxon>Bacteria</taxon>
        <taxon>Pseudomonadati</taxon>
        <taxon>Pseudomonadota</taxon>
        <taxon>Alphaproteobacteria</taxon>
        <taxon>Rhodobacterales</taxon>
        <taxon>Paracoccaceae</taxon>
        <taxon>Pseudotabrizicola</taxon>
    </lineage>
</organism>
<keyword evidence="3" id="KW-0813">Transport</keyword>
<feature type="transmembrane region" description="Helical" evidence="8">
    <location>
        <begin position="12"/>
        <end position="41"/>
    </location>
</feature>
<evidence type="ECO:0000256" key="1">
    <source>
        <dbReference type="ARBA" id="ARBA00004651"/>
    </source>
</evidence>
<evidence type="ECO:0000256" key="7">
    <source>
        <dbReference type="ARBA" id="ARBA00023136"/>
    </source>
</evidence>